<dbReference type="EMBL" id="FRAJ01000015">
    <property type="protein sequence ID" value="SHK35301.1"/>
    <property type="molecule type" value="Genomic_DNA"/>
</dbReference>
<evidence type="ECO:0000259" key="12">
    <source>
        <dbReference type="Pfam" id="PF00465"/>
    </source>
</evidence>
<organism evidence="14 15">
    <name type="scientific">Caminicella sporogenes DSM 14501</name>
    <dbReference type="NCBI Taxonomy" id="1121266"/>
    <lineage>
        <taxon>Bacteria</taxon>
        <taxon>Bacillati</taxon>
        <taxon>Bacillota</taxon>
        <taxon>Clostridia</taxon>
        <taxon>Peptostreptococcales</taxon>
        <taxon>Caminicellaceae</taxon>
        <taxon>Caminicella</taxon>
    </lineage>
</organism>
<feature type="domain" description="Aldehyde dehydrogenase" evidence="11">
    <location>
        <begin position="5"/>
        <end position="398"/>
    </location>
</feature>
<evidence type="ECO:0000256" key="9">
    <source>
        <dbReference type="ARBA" id="ARBA00074764"/>
    </source>
</evidence>
<dbReference type="Gene3D" id="3.40.309.10">
    <property type="entry name" value="Aldehyde Dehydrogenase, Chain A, domain 2"/>
    <property type="match status" value="1"/>
</dbReference>
<dbReference type="FunFam" id="1.20.1090.10:FF:000001">
    <property type="entry name" value="Aldehyde-alcohol dehydrogenase"/>
    <property type="match status" value="1"/>
</dbReference>
<dbReference type="GO" id="GO:0006066">
    <property type="term" value="P:alcohol metabolic process"/>
    <property type="evidence" value="ECO:0007669"/>
    <property type="project" value="InterPro"/>
</dbReference>
<dbReference type="NCBIfam" id="NF010378">
    <property type="entry name" value="PRK13805.1"/>
    <property type="match status" value="1"/>
</dbReference>
<comment type="similarity">
    <text evidence="7 10">In the C-terminal section; belongs to the iron-containing alcohol dehydrogenase family.</text>
</comment>
<dbReference type="InterPro" id="IPR016161">
    <property type="entry name" value="Ald_DH/histidinol_DH"/>
</dbReference>
<dbReference type="PROSITE" id="PS00913">
    <property type="entry name" value="ADH_IRON_1"/>
    <property type="match status" value="1"/>
</dbReference>
<dbReference type="InterPro" id="IPR018211">
    <property type="entry name" value="ADH_Fe_CS"/>
</dbReference>
<proteinExistence type="inferred from homology"/>
<comment type="catalytic activity">
    <reaction evidence="8">
        <text>an aldehyde + NAD(+) + H2O = a carboxylate + NADH + 2 H(+)</text>
        <dbReference type="Rhea" id="RHEA:16185"/>
        <dbReference type="ChEBI" id="CHEBI:15377"/>
        <dbReference type="ChEBI" id="CHEBI:15378"/>
        <dbReference type="ChEBI" id="CHEBI:17478"/>
        <dbReference type="ChEBI" id="CHEBI:29067"/>
        <dbReference type="ChEBI" id="CHEBI:57540"/>
        <dbReference type="ChEBI" id="CHEBI:57945"/>
        <dbReference type="EC" id="1.2.1.3"/>
    </reaction>
</comment>
<dbReference type="FunFam" id="3.40.50.1970:FF:000002">
    <property type="entry name" value="Aldehyde-alcohol dehydrogenase"/>
    <property type="match status" value="1"/>
</dbReference>
<evidence type="ECO:0000256" key="2">
    <source>
        <dbReference type="ARBA" id="ARBA00023002"/>
    </source>
</evidence>
<dbReference type="Gene3D" id="3.40.605.10">
    <property type="entry name" value="Aldehyde Dehydrogenase, Chain A, domain 1"/>
    <property type="match status" value="1"/>
</dbReference>
<dbReference type="InterPro" id="IPR016163">
    <property type="entry name" value="Ald_DH_C"/>
</dbReference>
<dbReference type="InterPro" id="IPR056798">
    <property type="entry name" value="ADH_Fe_C"/>
</dbReference>
<keyword evidence="4" id="KW-0520">NAD</keyword>
<dbReference type="InterPro" id="IPR016162">
    <property type="entry name" value="Ald_DH_N"/>
</dbReference>
<dbReference type="Gene3D" id="3.40.50.1970">
    <property type="match status" value="1"/>
</dbReference>
<evidence type="ECO:0000256" key="5">
    <source>
        <dbReference type="ARBA" id="ARBA00023268"/>
    </source>
</evidence>
<dbReference type="PANTHER" id="PTHR43633:SF1">
    <property type="entry name" value="ALCOHOL DEHYDROGENASE YQHD"/>
    <property type="match status" value="1"/>
</dbReference>
<dbReference type="GO" id="GO:0005829">
    <property type="term" value="C:cytosol"/>
    <property type="evidence" value="ECO:0007669"/>
    <property type="project" value="TreeGrafter"/>
</dbReference>
<evidence type="ECO:0000256" key="7">
    <source>
        <dbReference type="ARBA" id="ARBA00035645"/>
    </source>
</evidence>
<keyword evidence="3" id="KW-0408">Iron</keyword>
<dbReference type="Pfam" id="PF00171">
    <property type="entry name" value="Aldedh"/>
    <property type="match status" value="1"/>
</dbReference>
<sequence>MSVKNVEDLMKKLEEVRRAQKKYSTYTQEQVDEIFRQAAIAANNARIKLAKMAAEETGMGIVEDKVIKNHFASEYIYNKYKDEKTCGVIERDESFGITKIAEPIGVIAAIVPTTNPTSTAIFKALIALKTRNGIIFSPHPRAKKSTIAAAKIILEAAVKAGAPEGIIGWIDEPSLELSQCVMRESDLILATGGPGMVKAAYSSGKPAIGVGAGNTPAIIDETAHIKMAVNSILLSKSFDNGVICASEQSVIVLEKVYDEVKKEFSERGAYLLKKDEIEKIRKIILVNGSINPNIVGQSAYKIAEMAGIKVPENTKVLIGEVESTEASEPFAHEKLSPILALYKVKSFTEALDKAEKLVELGGFGHTSVLYTDQVKSKDRIEKFSEVMKTGRTIINMPSSQGAIGDIYNFKLDPSLTLGCGSWGGNSVSENVGVKHLLNIKNVAERRENMLWFRVPEKVYFKYGCLATALKELKDMNKKKAFIVTDKVLYNLGFVDKITKVLEEMQIDFKVFFDVEPDPTLAIAKKGAEEMRSFEPDTIIALGGGSPMDAAKIMWVMYEHPDVRFEDLAMRFMDIRKRVYKFPKMGEKAMMVAIPTSAGTGSEVTPFAVITDEKTQIKYPLADYELTPDMAIVDAELMMNMPKGLTASSGIDALTHAIEAYVSVCASEYTNGMALEAIRLIFKYLPQAYNDGPNNIKAREKMAHASTMAGMAFANAFLGVCHSMAHKLGSMHHVPHGIANALLINEVIRYNAVDNPRKQATFPQYKYPNAKWRYARIADYLQLGGNTDEEKVELLIKAIDDLKAKLNIPKTIKEAGVSKQKFFGTLDEMSEKAFDDQCTVSNPRYPLISEIKQMYINAFGKTEK</sequence>
<dbReference type="GO" id="GO:0004029">
    <property type="term" value="F:aldehyde dehydrogenase (NAD+) activity"/>
    <property type="evidence" value="ECO:0007669"/>
    <property type="project" value="UniProtKB-EC"/>
</dbReference>
<dbReference type="InterPro" id="IPR034789">
    <property type="entry name" value="AAD_C"/>
</dbReference>
<evidence type="ECO:0000256" key="4">
    <source>
        <dbReference type="ARBA" id="ARBA00023027"/>
    </source>
</evidence>
<comment type="cofactor">
    <cofactor evidence="1">
        <name>Fe(2+)</name>
        <dbReference type="ChEBI" id="CHEBI:29033"/>
    </cofactor>
</comment>
<dbReference type="SUPFAM" id="SSF53720">
    <property type="entry name" value="ALDH-like"/>
    <property type="match status" value="1"/>
</dbReference>
<keyword evidence="15" id="KW-1185">Reference proteome</keyword>
<name>A0A1M6RS27_9FIRM</name>
<comment type="similarity">
    <text evidence="6 10">In the N-terminal section; belongs to the aldehyde dehydrogenase family.</text>
</comment>
<dbReference type="Proteomes" id="UP000184082">
    <property type="component" value="Unassembled WGS sequence"/>
</dbReference>
<reference evidence="14 15" key="1">
    <citation type="submission" date="2016-11" db="EMBL/GenBank/DDBJ databases">
        <authorList>
            <person name="Jaros S."/>
            <person name="Januszkiewicz K."/>
            <person name="Wedrychowicz H."/>
        </authorList>
    </citation>
    <scope>NUCLEOTIDE SEQUENCE [LARGE SCALE GENOMIC DNA]</scope>
    <source>
        <strain evidence="14 15">DSM 14501</strain>
    </source>
</reference>
<dbReference type="SUPFAM" id="SSF56796">
    <property type="entry name" value="Dehydroquinate synthase-like"/>
    <property type="match status" value="1"/>
</dbReference>
<keyword evidence="5" id="KW-0511">Multifunctional enzyme</keyword>
<evidence type="ECO:0000259" key="11">
    <source>
        <dbReference type="Pfam" id="PF00171"/>
    </source>
</evidence>
<dbReference type="GO" id="GO:0008774">
    <property type="term" value="F:acetaldehyde dehydrogenase (acetylating) activity"/>
    <property type="evidence" value="ECO:0007669"/>
    <property type="project" value="UniProtKB-UniRule"/>
</dbReference>
<dbReference type="AlphaFoldDB" id="A0A1M6RS27"/>
<dbReference type="InterPro" id="IPR012079">
    <property type="entry name" value="Bifunc_Ald-ADH"/>
</dbReference>
<dbReference type="RefSeq" id="WP_072967865.1">
    <property type="nucleotide sequence ID" value="NZ_FRAJ01000015.1"/>
</dbReference>
<dbReference type="GO" id="GO:0008106">
    <property type="term" value="F:alcohol dehydrogenase (NADP+) activity"/>
    <property type="evidence" value="ECO:0007669"/>
    <property type="project" value="TreeGrafter"/>
</dbReference>
<gene>
    <name evidence="14" type="ORF">SAMN02745883_01864</name>
</gene>
<dbReference type="PANTHER" id="PTHR43633">
    <property type="entry name" value="ALCOHOL DEHYDROGENASE YQHD"/>
    <property type="match status" value="1"/>
</dbReference>
<evidence type="ECO:0000256" key="1">
    <source>
        <dbReference type="ARBA" id="ARBA00001954"/>
    </source>
</evidence>
<feature type="domain" description="Fe-containing alcohol dehydrogenase-like C-terminal" evidence="13">
    <location>
        <begin position="645"/>
        <end position="857"/>
    </location>
</feature>
<dbReference type="GO" id="GO:0046872">
    <property type="term" value="F:metal ion binding"/>
    <property type="evidence" value="ECO:0007669"/>
    <property type="project" value="InterPro"/>
</dbReference>
<dbReference type="PROSITE" id="PS00060">
    <property type="entry name" value="ADH_IRON_2"/>
    <property type="match status" value="1"/>
</dbReference>
<dbReference type="InterPro" id="IPR015590">
    <property type="entry name" value="Aldehyde_DH_dom"/>
</dbReference>
<dbReference type="CDD" id="cd07122">
    <property type="entry name" value="ALDH_F20_ACDH"/>
    <property type="match status" value="1"/>
</dbReference>
<dbReference type="GO" id="GO:1990362">
    <property type="term" value="F:butanol dehydrogenase (NAD+) activity"/>
    <property type="evidence" value="ECO:0007669"/>
    <property type="project" value="InterPro"/>
</dbReference>
<accession>A0A1M6RS27</accession>
<dbReference type="Gene3D" id="1.20.1090.10">
    <property type="entry name" value="Dehydroquinate synthase-like - alpha domain"/>
    <property type="match status" value="1"/>
</dbReference>
<dbReference type="STRING" id="1121266.SAMN02745883_01864"/>
<dbReference type="PIRSF" id="PIRSF000111">
    <property type="entry name" value="ALDH_ADH"/>
    <property type="match status" value="1"/>
</dbReference>
<evidence type="ECO:0000256" key="8">
    <source>
        <dbReference type="ARBA" id="ARBA00049194"/>
    </source>
</evidence>
<dbReference type="CDD" id="cd08178">
    <property type="entry name" value="AAD_C"/>
    <property type="match status" value="1"/>
</dbReference>
<evidence type="ECO:0000256" key="10">
    <source>
        <dbReference type="PIRNR" id="PIRNR000111"/>
    </source>
</evidence>
<dbReference type="GO" id="GO:1990002">
    <property type="term" value="F:methylglyoxal reductase (NADPH) (acetol producing) activity"/>
    <property type="evidence" value="ECO:0007669"/>
    <property type="project" value="TreeGrafter"/>
</dbReference>
<dbReference type="InterPro" id="IPR044731">
    <property type="entry name" value="BDH-like"/>
</dbReference>
<protein>
    <recommendedName>
        <fullName evidence="9 10">Aldehyde-alcohol dehydrogenase</fullName>
    </recommendedName>
</protein>
<evidence type="ECO:0000313" key="15">
    <source>
        <dbReference type="Proteomes" id="UP000184082"/>
    </source>
</evidence>
<dbReference type="Pfam" id="PF25137">
    <property type="entry name" value="ADH_Fe_C"/>
    <property type="match status" value="1"/>
</dbReference>
<dbReference type="InterPro" id="IPR001670">
    <property type="entry name" value="ADH_Fe/GldA"/>
</dbReference>
<feature type="domain" description="Alcohol dehydrogenase iron-type/glycerol dehydrogenase GldA" evidence="12">
    <location>
        <begin position="455"/>
        <end position="633"/>
    </location>
</feature>
<evidence type="ECO:0000256" key="3">
    <source>
        <dbReference type="ARBA" id="ARBA00023004"/>
    </source>
</evidence>
<evidence type="ECO:0000313" key="14">
    <source>
        <dbReference type="EMBL" id="SHK35301.1"/>
    </source>
</evidence>
<dbReference type="GO" id="GO:0015976">
    <property type="term" value="P:carbon utilization"/>
    <property type="evidence" value="ECO:0007669"/>
    <property type="project" value="InterPro"/>
</dbReference>
<dbReference type="FunFam" id="3.40.309.10:FF:000007">
    <property type="entry name" value="Aldehyde-alcohol dehydrogenase"/>
    <property type="match status" value="1"/>
</dbReference>
<evidence type="ECO:0000259" key="13">
    <source>
        <dbReference type="Pfam" id="PF25137"/>
    </source>
</evidence>
<evidence type="ECO:0000256" key="6">
    <source>
        <dbReference type="ARBA" id="ARBA00035641"/>
    </source>
</evidence>
<dbReference type="Pfam" id="PF00465">
    <property type="entry name" value="Fe-ADH"/>
    <property type="match status" value="1"/>
</dbReference>
<keyword evidence="2 10" id="KW-0560">Oxidoreductase</keyword>